<evidence type="ECO:0000259" key="4">
    <source>
        <dbReference type="Pfam" id="PF03717"/>
    </source>
</evidence>
<keyword evidence="2" id="KW-0378">Hydrolase</keyword>
<dbReference type="Pfam" id="PF03717">
    <property type="entry name" value="PBP_dimer"/>
    <property type="match status" value="1"/>
</dbReference>
<accession>A0ABU3QZH4</accession>
<comment type="caution">
    <text evidence="5">The sequence shown here is derived from an EMBL/GenBank/DDBJ whole genome shotgun (WGS) entry which is preliminary data.</text>
</comment>
<organism evidence="5 6">
    <name type="scientific">Psychrosphaera aquimarina</name>
    <dbReference type="NCBI Taxonomy" id="2044854"/>
    <lineage>
        <taxon>Bacteria</taxon>
        <taxon>Pseudomonadati</taxon>
        <taxon>Pseudomonadota</taxon>
        <taxon>Gammaproteobacteria</taxon>
        <taxon>Alteromonadales</taxon>
        <taxon>Pseudoalteromonadaceae</taxon>
        <taxon>Psychrosphaera</taxon>
    </lineage>
</organism>
<sequence>MKQGFTKLFFRKKASVSLDGQREDIAIPSSRVSDANRTGNRIGIAMIAFSLMCVVVGGRLVQYGMKSPETVSSILPSNTLLASRPDLQDRNGEILATDIRTVSLYAEPHKVVDPDEVVEQLAIVLPDLDIKKTYSKLSSKSRFQWLRRQLTPGQQSEILSRGIPGIGFRPEKRRFYPGGPTASHVVGHVNIDNVGIAGMEKYVDGQGLGDLASVGFNR</sequence>
<evidence type="ECO:0000256" key="1">
    <source>
        <dbReference type="ARBA" id="ARBA00004370"/>
    </source>
</evidence>
<keyword evidence="2" id="KW-0121">Carboxypeptidase</keyword>
<evidence type="ECO:0000313" key="6">
    <source>
        <dbReference type="Proteomes" id="UP001257914"/>
    </source>
</evidence>
<feature type="domain" description="Penicillin-binding protein dimerisation" evidence="4">
    <location>
        <begin position="82"/>
        <end position="190"/>
    </location>
</feature>
<keyword evidence="6" id="KW-1185">Reference proteome</keyword>
<comment type="subcellular location">
    <subcellularLocation>
        <location evidence="1">Membrane</location>
    </subcellularLocation>
</comment>
<evidence type="ECO:0000256" key="3">
    <source>
        <dbReference type="ARBA" id="ARBA00023136"/>
    </source>
</evidence>
<dbReference type="PANTHER" id="PTHR30627">
    <property type="entry name" value="PEPTIDOGLYCAN D,D-TRANSPEPTIDASE"/>
    <property type="match status" value="1"/>
</dbReference>
<dbReference type="Proteomes" id="UP001257914">
    <property type="component" value="Unassembled WGS sequence"/>
</dbReference>
<gene>
    <name evidence="5" type="ORF">RT723_06285</name>
</gene>
<dbReference type="SUPFAM" id="SSF56519">
    <property type="entry name" value="Penicillin binding protein dimerisation domain"/>
    <property type="match status" value="1"/>
</dbReference>
<dbReference type="EMBL" id="JAWCUA010000004">
    <property type="protein sequence ID" value="MDU0112617.1"/>
    <property type="molecule type" value="Genomic_DNA"/>
</dbReference>
<dbReference type="InterPro" id="IPR036138">
    <property type="entry name" value="PBP_dimer_sf"/>
</dbReference>
<dbReference type="Gene3D" id="3.90.1310.10">
    <property type="entry name" value="Penicillin-binding protein 2a (Domain 2)"/>
    <property type="match status" value="1"/>
</dbReference>
<dbReference type="InterPro" id="IPR050515">
    <property type="entry name" value="Beta-lactam/transpept"/>
</dbReference>
<reference evidence="5 6" key="1">
    <citation type="submission" date="2023-10" db="EMBL/GenBank/DDBJ databases">
        <title>Psychrosphaera aquimaarina strain SW33 isolated from seawater.</title>
        <authorList>
            <person name="Bayburt H."/>
            <person name="Kim J.M."/>
            <person name="Choi B.J."/>
            <person name="Jeon C.O."/>
        </authorList>
    </citation>
    <scope>NUCLEOTIDE SEQUENCE [LARGE SCALE GENOMIC DNA]</scope>
    <source>
        <strain evidence="5 6">KCTC 52743</strain>
    </source>
</reference>
<keyword evidence="2" id="KW-0645">Protease</keyword>
<keyword evidence="3" id="KW-0472">Membrane</keyword>
<proteinExistence type="predicted"/>
<protein>
    <recommendedName>
        <fullName evidence="4">Penicillin-binding protein dimerisation domain-containing protein</fullName>
    </recommendedName>
</protein>
<evidence type="ECO:0000313" key="5">
    <source>
        <dbReference type="EMBL" id="MDU0112617.1"/>
    </source>
</evidence>
<name>A0ABU3QZH4_9GAMM</name>
<dbReference type="RefSeq" id="WP_315946333.1">
    <property type="nucleotide sequence ID" value="NZ_JAWCUA010000004.1"/>
</dbReference>
<dbReference type="PANTHER" id="PTHR30627:SF1">
    <property type="entry name" value="PEPTIDOGLYCAN D,D-TRANSPEPTIDASE FTSI"/>
    <property type="match status" value="1"/>
</dbReference>
<evidence type="ECO:0000256" key="2">
    <source>
        <dbReference type="ARBA" id="ARBA00022645"/>
    </source>
</evidence>
<dbReference type="InterPro" id="IPR005311">
    <property type="entry name" value="PBP_dimer"/>
</dbReference>